<dbReference type="Proteomes" id="UP001590950">
    <property type="component" value="Unassembled WGS sequence"/>
</dbReference>
<keyword evidence="3" id="KW-1185">Reference proteome</keyword>
<gene>
    <name evidence="2" type="ORF">N7G274_008476</name>
</gene>
<feature type="signal peptide" evidence="1">
    <location>
        <begin position="1"/>
        <end position="19"/>
    </location>
</feature>
<reference evidence="2 3" key="1">
    <citation type="submission" date="2024-09" db="EMBL/GenBank/DDBJ databases">
        <title>Rethinking Asexuality: The Enigmatic Case of Functional Sexual Genes in Lepraria (Stereocaulaceae).</title>
        <authorList>
            <person name="Doellman M."/>
            <person name="Sun Y."/>
            <person name="Barcenas-Pena A."/>
            <person name="Lumbsch H.T."/>
            <person name="Grewe F."/>
        </authorList>
    </citation>
    <scope>NUCLEOTIDE SEQUENCE [LARGE SCALE GENOMIC DNA]</scope>
    <source>
        <strain evidence="2 3">Mercado 3170</strain>
    </source>
</reference>
<dbReference type="EMBL" id="JBEFKJ010000030">
    <property type="protein sequence ID" value="KAL2038718.1"/>
    <property type="molecule type" value="Genomic_DNA"/>
</dbReference>
<protein>
    <submittedName>
        <fullName evidence="2">Uncharacterized protein</fullName>
    </submittedName>
</protein>
<name>A0ABR4A106_9LECA</name>
<organism evidence="2 3">
    <name type="scientific">Stereocaulon virgatum</name>
    <dbReference type="NCBI Taxonomy" id="373712"/>
    <lineage>
        <taxon>Eukaryota</taxon>
        <taxon>Fungi</taxon>
        <taxon>Dikarya</taxon>
        <taxon>Ascomycota</taxon>
        <taxon>Pezizomycotina</taxon>
        <taxon>Lecanoromycetes</taxon>
        <taxon>OSLEUM clade</taxon>
        <taxon>Lecanoromycetidae</taxon>
        <taxon>Lecanorales</taxon>
        <taxon>Lecanorineae</taxon>
        <taxon>Stereocaulaceae</taxon>
        <taxon>Stereocaulon</taxon>
    </lineage>
</organism>
<comment type="caution">
    <text evidence="2">The sequence shown here is derived from an EMBL/GenBank/DDBJ whole genome shotgun (WGS) entry which is preliminary data.</text>
</comment>
<sequence>MAWFLTLLAVLGISFGAFGAAPEPAAATKSSYCAKFDDLPENPGGFDPSVDPVGTYKGIYLRAFARGNGSAKYRLTGIFYQGFVVATQNNSALKYFVIPSEPNIINSGTNSRANFGGSPALQINTGSSKDTFTLKSLRLACLSTNGVYTSNANGCTVLFVGNKRSGAASVTYEYQYPNQNTNPGPGTPLTTFGTVTFPNNFKGLQEVFISLTQVQNDIVGANPLLDNVCLSIQG</sequence>
<evidence type="ECO:0000313" key="3">
    <source>
        <dbReference type="Proteomes" id="UP001590950"/>
    </source>
</evidence>
<keyword evidence="1" id="KW-0732">Signal</keyword>
<evidence type="ECO:0000256" key="1">
    <source>
        <dbReference type="SAM" id="SignalP"/>
    </source>
</evidence>
<proteinExistence type="predicted"/>
<accession>A0ABR4A106</accession>
<feature type="chain" id="PRO_5046382062" evidence="1">
    <location>
        <begin position="20"/>
        <end position="234"/>
    </location>
</feature>
<evidence type="ECO:0000313" key="2">
    <source>
        <dbReference type="EMBL" id="KAL2038718.1"/>
    </source>
</evidence>